<protein>
    <submittedName>
        <fullName evidence="1">Phosphoglycerate transporter</fullName>
    </submittedName>
</protein>
<dbReference type="EMBL" id="JABBVZ010000062">
    <property type="protein sequence ID" value="NMP23688.1"/>
    <property type="molecule type" value="Genomic_DNA"/>
</dbReference>
<comment type="caution">
    <text evidence="1">The sequence shown here is derived from an EMBL/GenBank/DDBJ whole genome shotgun (WGS) entry which is preliminary data.</text>
</comment>
<dbReference type="Proteomes" id="UP000533476">
    <property type="component" value="Unassembled WGS sequence"/>
</dbReference>
<dbReference type="SUPFAM" id="SSF52540">
    <property type="entry name" value="P-loop containing nucleoside triphosphate hydrolases"/>
    <property type="match status" value="1"/>
</dbReference>
<accession>A0A7Y0Q2Z9</accession>
<dbReference type="InterPro" id="IPR027417">
    <property type="entry name" value="P-loop_NTPase"/>
</dbReference>
<evidence type="ECO:0000313" key="1">
    <source>
        <dbReference type="EMBL" id="NMP23688.1"/>
    </source>
</evidence>
<dbReference type="AlphaFoldDB" id="A0A7Y0Q2Z9"/>
<proteinExistence type="predicted"/>
<gene>
    <name evidence="1" type="ORF">HIJ39_15195</name>
</gene>
<organism evidence="1 2">
    <name type="scientific">Sulfobacillus harzensis</name>
    <dbReference type="NCBI Taxonomy" id="2729629"/>
    <lineage>
        <taxon>Bacteria</taxon>
        <taxon>Bacillati</taxon>
        <taxon>Bacillota</taxon>
        <taxon>Clostridia</taxon>
        <taxon>Eubacteriales</taxon>
        <taxon>Clostridiales Family XVII. Incertae Sedis</taxon>
        <taxon>Sulfobacillus</taxon>
    </lineage>
</organism>
<reference evidence="1 2" key="1">
    <citation type="submission" date="2020-04" db="EMBL/GenBank/DDBJ databases">
        <authorList>
            <person name="Zhang R."/>
            <person name="Schippers A."/>
        </authorList>
    </citation>
    <scope>NUCLEOTIDE SEQUENCE [LARGE SCALE GENOMIC DNA]</scope>
    <source>
        <strain evidence="1 2">DSM 109850</strain>
    </source>
</reference>
<dbReference type="Gene3D" id="3.40.50.300">
    <property type="entry name" value="P-loop containing nucleotide triphosphate hydrolases"/>
    <property type="match status" value="1"/>
</dbReference>
<sequence length="185" mass="20973">MLEPIRDLPGSTAIIGVSGYGGSGKTTLARAMAEPLCAPVVSIDEFGTSAVFRQSDDWYGFDQERLLRQVLVPLARGVRELSYDSCDDWDSWATIPTHLVVRRFLILEGVGLFHPDIVPFLNYRVWLEVPLDEATARGIARERSLGREQSEIWKHLWEPNEIAFERKFQPKRSAHCLVRPELPIA</sequence>
<name>A0A7Y0Q2Z9_9FIRM</name>
<evidence type="ECO:0000313" key="2">
    <source>
        <dbReference type="Proteomes" id="UP000533476"/>
    </source>
</evidence>
<keyword evidence="2" id="KW-1185">Reference proteome</keyword>